<accession>A0A0R0C4Z9</accession>
<comment type="caution">
    <text evidence="6">The sequence shown here is derived from an EMBL/GenBank/DDBJ whole genome shotgun (WGS) entry which is preliminary data.</text>
</comment>
<dbReference type="PATRIC" id="fig|405444.3.peg.351"/>
<dbReference type="AlphaFoldDB" id="A0A0R0C4Z9"/>
<dbReference type="GO" id="GO:0019243">
    <property type="term" value="P:methylglyoxal catabolic process to D-lactate via S-lactoyl-glutathione"/>
    <property type="evidence" value="ECO:0007669"/>
    <property type="project" value="TreeGrafter"/>
</dbReference>
<dbReference type="GO" id="GO:0005737">
    <property type="term" value="C:cytoplasm"/>
    <property type="evidence" value="ECO:0007669"/>
    <property type="project" value="TreeGrafter"/>
</dbReference>
<dbReference type="Pfam" id="PF01965">
    <property type="entry name" value="DJ-1_PfpI"/>
    <property type="match status" value="1"/>
</dbReference>
<evidence type="ECO:0000313" key="6">
    <source>
        <dbReference type="EMBL" id="KRG64809.1"/>
    </source>
</evidence>
<dbReference type="InterPro" id="IPR050325">
    <property type="entry name" value="Prot/Nucl_acid_deglycase"/>
</dbReference>
<evidence type="ECO:0000256" key="4">
    <source>
        <dbReference type="SAM" id="SignalP"/>
    </source>
</evidence>
<keyword evidence="7" id="KW-1185">Reference proteome</keyword>
<dbReference type="Gene3D" id="3.40.50.880">
    <property type="match status" value="1"/>
</dbReference>
<evidence type="ECO:0000313" key="7">
    <source>
        <dbReference type="Proteomes" id="UP000050864"/>
    </source>
</evidence>
<keyword evidence="2" id="KW-0456">Lyase</keyword>
<proteinExistence type="inferred from homology"/>
<feature type="domain" description="DJ-1/PfpI" evidence="5">
    <location>
        <begin position="50"/>
        <end position="245"/>
    </location>
</feature>
<name>A0A0R0C4Z9_9GAMM</name>
<organism evidence="6 7">
    <name type="scientific">Stenotrophomonas humi</name>
    <dbReference type="NCBI Taxonomy" id="405444"/>
    <lineage>
        <taxon>Bacteria</taxon>
        <taxon>Pseudomonadati</taxon>
        <taxon>Pseudomonadota</taxon>
        <taxon>Gammaproteobacteria</taxon>
        <taxon>Lysobacterales</taxon>
        <taxon>Lysobacteraceae</taxon>
        <taxon>Stenotrophomonas</taxon>
    </lineage>
</organism>
<dbReference type="Proteomes" id="UP000050864">
    <property type="component" value="Unassembled WGS sequence"/>
</dbReference>
<sequence>MSRVLLTASVCLLATSATPLLAAPSTDKVLIVVSGEGKDAGKQRPGYEFDELSQAWGVFKANGLEVEIASPKGGPVEADKYNPAEPFNAALLADKEAMRKLADTQATSTLEADDYAAIYVVGGKGAMFDLPRDASLRQLAGRIWDNGGIVAAVCHGPAALVDVRLADGSLLVNGRKLTGFSNEEEALFGKKWAAEFPWLLEDTMRQRGAQWSEAPLMMPKLVVDGRLITGQNPYSTYAVAEAIVRATGRTPVARKPSRDELSIALVERLLAGDAQGPRDALATEPGRYHIDLIGILGYYQAQAATDDAALEQALQVMDLALPHMHEPQLKLAAAEAHLKLKRPQQARALVLKALETDPKLEQAQALLQRIDG</sequence>
<dbReference type="InterPro" id="IPR029062">
    <property type="entry name" value="Class_I_gatase-like"/>
</dbReference>
<dbReference type="PANTHER" id="PTHR48094">
    <property type="entry name" value="PROTEIN/NUCLEIC ACID DEGLYCASE DJ-1-RELATED"/>
    <property type="match status" value="1"/>
</dbReference>
<reference evidence="6 7" key="1">
    <citation type="submission" date="2015-05" db="EMBL/GenBank/DDBJ databases">
        <title>Genome sequencing and analysis of members of genus Stenotrophomonas.</title>
        <authorList>
            <person name="Patil P.P."/>
            <person name="Midha S."/>
            <person name="Patil P.B."/>
        </authorList>
    </citation>
    <scope>NUCLEOTIDE SEQUENCE [LARGE SCALE GENOMIC DNA]</scope>
    <source>
        <strain evidence="6 7">DSM 18929</strain>
    </source>
</reference>
<gene>
    <name evidence="6" type="ORF">ABB26_06740</name>
</gene>
<dbReference type="PANTHER" id="PTHR48094:SF11">
    <property type="entry name" value="GLUTATHIONE-INDEPENDENT GLYOXALASE HSP31-RELATED"/>
    <property type="match status" value="1"/>
</dbReference>
<dbReference type="STRING" id="405444.ABB26_06740"/>
<feature type="signal peptide" evidence="4">
    <location>
        <begin position="1"/>
        <end position="22"/>
    </location>
</feature>
<dbReference type="SUPFAM" id="SSF52317">
    <property type="entry name" value="Class I glutamine amidotransferase-like"/>
    <property type="match status" value="1"/>
</dbReference>
<keyword evidence="4" id="KW-0732">Signal</keyword>
<comment type="similarity">
    <text evidence="3">Belongs to the peptidase C56 family. HSP31-like subfamily.</text>
</comment>
<protein>
    <submittedName>
        <fullName evidence="6">Thiamine biosynthesis protein ThiJ</fullName>
    </submittedName>
</protein>
<dbReference type="GO" id="GO:0019172">
    <property type="term" value="F:glyoxalase III activity"/>
    <property type="evidence" value="ECO:0007669"/>
    <property type="project" value="TreeGrafter"/>
</dbReference>
<evidence type="ECO:0000259" key="5">
    <source>
        <dbReference type="Pfam" id="PF01965"/>
    </source>
</evidence>
<dbReference type="SUPFAM" id="SSF48452">
    <property type="entry name" value="TPR-like"/>
    <property type="match status" value="1"/>
</dbReference>
<dbReference type="InterPro" id="IPR011990">
    <property type="entry name" value="TPR-like_helical_dom_sf"/>
</dbReference>
<dbReference type="EMBL" id="LDJI01000012">
    <property type="protein sequence ID" value="KRG64809.1"/>
    <property type="molecule type" value="Genomic_DNA"/>
</dbReference>
<feature type="chain" id="PRO_5006393531" evidence="4">
    <location>
        <begin position="23"/>
        <end position="372"/>
    </location>
</feature>
<dbReference type="CDD" id="cd03141">
    <property type="entry name" value="GATase1_Hsp31_like"/>
    <property type="match status" value="1"/>
</dbReference>
<evidence type="ECO:0000256" key="2">
    <source>
        <dbReference type="ARBA" id="ARBA00023239"/>
    </source>
</evidence>
<evidence type="ECO:0000256" key="3">
    <source>
        <dbReference type="ARBA" id="ARBA00038493"/>
    </source>
</evidence>
<dbReference type="InterPro" id="IPR002818">
    <property type="entry name" value="DJ-1/PfpI"/>
</dbReference>
<evidence type="ECO:0000256" key="1">
    <source>
        <dbReference type="ARBA" id="ARBA00023016"/>
    </source>
</evidence>
<keyword evidence="1" id="KW-0346">Stress response</keyword>